<dbReference type="HOGENOM" id="CLU_666107_0_0_1"/>
<feature type="compositionally biased region" description="Basic and acidic residues" evidence="1">
    <location>
        <begin position="143"/>
        <end position="164"/>
    </location>
</feature>
<proteinExistence type="predicted"/>
<dbReference type="OMA" id="PIFKPMQ"/>
<organism evidence="2 3">
    <name type="scientific">Megaselia scalaris</name>
    <name type="common">Humpbacked fly</name>
    <name type="synonym">Phora scalaris</name>
    <dbReference type="NCBI Taxonomy" id="36166"/>
    <lineage>
        <taxon>Eukaryota</taxon>
        <taxon>Metazoa</taxon>
        <taxon>Ecdysozoa</taxon>
        <taxon>Arthropoda</taxon>
        <taxon>Hexapoda</taxon>
        <taxon>Insecta</taxon>
        <taxon>Pterygota</taxon>
        <taxon>Neoptera</taxon>
        <taxon>Endopterygota</taxon>
        <taxon>Diptera</taxon>
        <taxon>Brachycera</taxon>
        <taxon>Muscomorpha</taxon>
        <taxon>Platypezoidea</taxon>
        <taxon>Phoridae</taxon>
        <taxon>Megaseliini</taxon>
        <taxon>Megaselia</taxon>
    </lineage>
</organism>
<dbReference type="STRING" id="36166.T1GTK5"/>
<evidence type="ECO:0000313" key="3">
    <source>
        <dbReference type="Proteomes" id="UP000015102"/>
    </source>
</evidence>
<dbReference type="EnsemblMetazoa" id="MESCA007039-RA">
    <property type="protein sequence ID" value="MESCA007039-PA"/>
    <property type="gene ID" value="MESCA007039"/>
</dbReference>
<dbReference type="AlphaFoldDB" id="T1GTK5"/>
<feature type="compositionally biased region" description="Basic and acidic residues" evidence="1">
    <location>
        <begin position="341"/>
        <end position="369"/>
    </location>
</feature>
<feature type="region of interest" description="Disordered" evidence="1">
    <location>
        <begin position="334"/>
        <end position="385"/>
    </location>
</feature>
<keyword evidence="3" id="KW-1185">Reference proteome</keyword>
<evidence type="ECO:0000313" key="2">
    <source>
        <dbReference type="EnsemblMetazoa" id="MESCA007039-PA"/>
    </source>
</evidence>
<accession>T1GTK5</accession>
<reference evidence="2" key="2">
    <citation type="submission" date="2015-06" db="UniProtKB">
        <authorList>
            <consortium name="EnsemblMetazoa"/>
        </authorList>
    </citation>
    <scope>IDENTIFICATION</scope>
</reference>
<evidence type="ECO:0008006" key="4">
    <source>
        <dbReference type="Google" id="ProtNLM"/>
    </source>
</evidence>
<name>T1GTK5_MEGSC</name>
<dbReference type="Proteomes" id="UP000015102">
    <property type="component" value="Unassembled WGS sequence"/>
</dbReference>
<sequence>MGNPEKSLSDDLSNCLIDFKKKVTITSLLNDYGGTLEQISSDLKKFIESEVKKQFHKHYLIRGFTDDNGNQLITIVDEEGLEKIQKILKKPITLLFSVEEVADGKEISNDLVDDHTFQPIQNKWITLHNVRRAAAAAVEKVPEETKPVIKQEPVKKETKQKDFFTAKPTPAAAPQKKTPPPKKDETQKSGIKSMFQKQAAKPKPVESAAKKVKEASLGNGSNKTPVKKIKEEPVVQHSPNIFDESSSDEEETLNAMKKELGSDEEMSGQEPSTSNKRRRIVDSDDEEEMPEKKQEKLETSVVEDGVYYVYEDVTKTYEDEDGFMVTKKERVRKAVQAPPEKVAEKKKEKAEKAEKEKKKTPPKTAEKKKPAVSAKGKITSFFTKK</sequence>
<evidence type="ECO:0000256" key="1">
    <source>
        <dbReference type="SAM" id="MobiDB-lite"/>
    </source>
</evidence>
<feature type="region of interest" description="Disordered" evidence="1">
    <location>
        <begin position="143"/>
        <end position="298"/>
    </location>
</feature>
<reference evidence="3" key="1">
    <citation type="submission" date="2013-02" db="EMBL/GenBank/DDBJ databases">
        <authorList>
            <person name="Hughes D."/>
        </authorList>
    </citation>
    <scope>NUCLEOTIDE SEQUENCE</scope>
    <source>
        <strain>Durham</strain>
        <strain evidence="3">NC isolate 2 -- Noor lab</strain>
    </source>
</reference>
<protein>
    <recommendedName>
        <fullName evidence="4">DNA polymerase delta subunit 3</fullName>
    </recommendedName>
</protein>
<feature type="compositionally biased region" description="Low complexity" evidence="1">
    <location>
        <begin position="165"/>
        <end position="176"/>
    </location>
</feature>
<dbReference type="EMBL" id="CAQQ02184259">
    <property type="status" value="NOT_ANNOTATED_CDS"/>
    <property type="molecule type" value="Genomic_DNA"/>
</dbReference>